<dbReference type="PRINTS" id="PR00039">
    <property type="entry name" value="HTHLYSR"/>
</dbReference>
<keyword evidence="7" id="KW-0805">Transcription regulation</keyword>
<dbReference type="Gene3D" id="1.10.10.10">
    <property type="entry name" value="Winged helix-like DNA-binding domain superfamily/Winged helix DNA-binding domain"/>
    <property type="match status" value="1"/>
</dbReference>
<dbReference type="Pfam" id="PF03466">
    <property type="entry name" value="LysR_substrate"/>
    <property type="match status" value="1"/>
</dbReference>
<keyword evidence="4" id="KW-0963">Cytoplasm</keyword>
<dbReference type="PANTHER" id="PTHR30126:SF25">
    <property type="entry name" value="HTH-TYPE TRANSCRIPTIONAL REGULATOR METR"/>
    <property type="match status" value="1"/>
</dbReference>
<evidence type="ECO:0000256" key="10">
    <source>
        <dbReference type="ARBA" id="ARBA00023163"/>
    </source>
</evidence>
<evidence type="ECO:0000256" key="4">
    <source>
        <dbReference type="ARBA" id="ARBA00022490"/>
    </source>
</evidence>
<dbReference type="Gene3D" id="3.40.190.10">
    <property type="entry name" value="Periplasmic binding protein-like II"/>
    <property type="match status" value="1"/>
</dbReference>
<evidence type="ECO:0000256" key="7">
    <source>
        <dbReference type="ARBA" id="ARBA00023015"/>
    </source>
</evidence>
<dbReference type="InterPro" id="IPR005119">
    <property type="entry name" value="LysR_subst-bd"/>
</dbReference>
<name>A0A072NAT1_9GAMM</name>
<dbReference type="FunFam" id="1.10.10.10:FF:000001">
    <property type="entry name" value="LysR family transcriptional regulator"/>
    <property type="match status" value="1"/>
</dbReference>
<evidence type="ECO:0000313" key="13">
    <source>
        <dbReference type="EMBL" id="KEF30140.1"/>
    </source>
</evidence>
<dbReference type="SUPFAM" id="SSF53850">
    <property type="entry name" value="Periplasmic binding protein-like II"/>
    <property type="match status" value="1"/>
</dbReference>
<evidence type="ECO:0000256" key="9">
    <source>
        <dbReference type="ARBA" id="ARBA00023159"/>
    </source>
</evidence>
<keyword evidence="5" id="KW-0678">Repressor</keyword>
<dbReference type="AlphaFoldDB" id="A0A072NAT1"/>
<keyword evidence="10" id="KW-0804">Transcription</keyword>
<dbReference type="PANTHER" id="PTHR30126">
    <property type="entry name" value="HTH-TYPE TRANSCRIPTIONAL REGULATOR"/>
    <property type="match status" value="1"/>
</dbReference>
<dbReference type="InterPro" id="IPR037406">
    <property type="entry name" value="MetR_PBP2"/>
</dbReference>
<dbReference type="EMBL" id="ANIE01000009">
    <property type="protein sequence ID" value="KEF30140.1"/>
    <property type="molecule type" value="Genomic_DNA"/>
</dbReference>
<keyword evidence="11" id="KW-0486">Methionine biosynthesis</keyword>
<accession>A0A072NAT1</accession>
<reference evidence="13 14" key="1">
    <citation type="submission" date="2012-12" db="EMBL/GenBank/DDBJ databases">
        <title>Genome assembly of Marinobacter sp. AK21.</title>
        <authorList>
            <person name="Khatri I."/>
            <person name="Kumar R."/>
            <person name="Vaidya B."/>
            <person name="Subramanian S."/>
            <person name="Pinnaka A."/>
        </authorList>
    </citation>
    <scope>NUCLEOTIDE SEQUENCE [LARGE SCALE GENOMIC DNA]</scope>
    <source>
        <strain evidence="13 14">AK21</strain>
    </source>
</reference>
<dbReference type="CDD" id="cd08441">
    <property type="entry name" value="PBP2_MetR"/>
    <property type="match status" value="1"/>
</dbReference>
<evidence type="ECO:0000313" key="14">
    <source>
        <dbReference type="Proteomes" id="UP000035057"/>
    </source>
</evidence>
<comment type="similarity">
    <text evidence="2">Belongs to the LysR transcriptional regulatory family.</text>
</comment>
<evidence type="ECO:0000256" key="2">
    <source>
        <dbReference type="ARBA" id="ARBA00009437"/>
    </source>
</evidence>
<feature type="domain" description="HTH lysR-type" evidence="12">
    <location>
        <begin position="6"/>
        <end position="63"/>
    </location>
</feature>
<comment type="caution">
    <text evidence="13">The sequence shown here is derived from an EMBL/GenBank/DDBJ whole genome shotgun (WGS) entry which is preliminary data.</text>
</comment>
<dbReference type="InterPro" id="IPR036388">
    <property type="entry name" value="WH-like_DNA-bd_sf"/>
</dbReference>
<keyword evidence="14" id="KW-1185">Reference proteome</keyword>
<keyword evidence="8" id="KW-0238">DNA-binding</keyword>
<dbReference type="SUPFAM" id="SSF46785">
    <property type="entry name" value="Winged helix' DNA-binding domain"/>
    <property type="match status" value="1"/>
</dbReference>
<evidence type="ECO:0000256" key="5">
    <source>
        <dbReference type="ARBA" id="ARBA00022491"/>
    </source>
</evidence>
<keyword evidence="6" id="KW-0028">Amino-acid biosynthesis</keyword>
<dbReference type="GO" id="GO:0005737">
    <property type="term" value="C:cytoplasm"/>
    <property type="evidence" value="ECO:0007669"/>
    <property type="project" value="UniProtKB-SubCell"/>
</dbReference>
<dbReference type="Proteomes" id="UP000035057">
    <property type="component" value="Unassembled WGS sequence"/>
</dbReference>
<dbReference type="GO" id="GO:0003700">
    <property type="term" value="F:DNA-binding transcription factor activity"/>
    <property type="evidence" value="ECO:0007669"/>
    <property type="project" value="InterPro"/>
</dbReference>
<evidence type="ECO:0000256" key="3">
    <source>
        <dbReference type="ARBA" id="ARBA00019365"/>
    </source>
</evidence>
<comment type="subcellular location">
    <subcellularLocation>
        <location evidence="1">Cytoplasm</location>
    </subcellularLocation>
</comment>
<dbReference type="PROSITE" id="PS50931">
    <property type="entry name" value="HTH_LYSR"/>
    <property type="match status" value="1"/>
</dbReference>
<dbReference type="InterPro" id="IPR036390">
    <property type="entry name" value="WH_DNA-bd_sf"/>
</dbReference>
<dbReference type="InterPro" id="IPR000847">
    <property type="entry name" value="LysR_HTH_N"/>
</dbReference>
<organism evidence="13 14">
    <name type="scientific">Marinobacter nitratireducens</name>
    <dbReference type="NCBI Taxonomy" id="1137280"/>
    <lineage>
        <taxon>Bacteria</taxon>
        <taxon>Pseudomonadati</taxon>
        <taxon>Pseudomonadota</taxon>
        <taxon>Gammaproteobacteria</taxon>
        <taxon>Pseudomonadales</taxon>
        <taxon>Marinobacteraceae</taxon>
        <taxon>Marinobacter</taxon>
    </lineage>
</organism>
<dbReference type="Pfam" id="PF00126">
    <property type="entry name" value="HTH_1"/>
    <property type="match status" value="1"/>
</dbReference>
<evidence type="ECO:0000259" key="12">
    <source>
        <dbReference type="PROSITE" id="PS50931"/>
    </source>
</evidence>
<protein>
    <recommendedName>
        <fullName evidence="3">HTH-type transcriptional regulator MetR</fullName>
    </recommendedName>
</protein>
<evidence type="ECO:0000256" key="8">
    <source>
        <dbReference type="ARBA" id="ARBA00023125"/>
    </source>
</evidence>
<dbReference type="GO" id="GO:0000976">
    <property type="term" value="F:transcription cis-regulatory region binding"/>
    <property type="evidence" value="ECO:0007669"/>
    <property type="project" value="TreeGrafter"/>
</dbReference>
<dbReference type="PATRIC" id="fig|1137280.3.peg.3132"/>
<dbReference type="STRING" id="1137280.D777_03316"/>
<keyword evidence="9" id="KW-0010">Activator</keyword>
<proteinExistence type="inferred from homology"/>
<evidence type="ECO:0000256" key="6">
    <source>
        <dbReference type="ARBA" id="ARBA00022605"/>
    </source>
</evidence>
<evidence type="ECO:0000256" key="11">
    <source>
        <dbReference type="ARBA" id="ARBA00023167"/>
    </source>
</evidence>
<sequence length="305" mass="34428">MWCSMIERTHLRIFREIDRQGSLTAAAESLHLTQSALSHTIRKLEERVGTALWRREGRQLRPTQAGEYLLRESLRLLPQLERIDEVLAGYAAGEQGTLRIGMECHPCYQWLLKVVDPFLAEWPGVDVDVKQEFQFGGVAALFNHDIDILVTPDPIEKKGIQFEPVFPYEQVLVVSRDSALARLEQAEPHHLSDQVLYTYPVAVERLDIFQQFLLPAQSSPRKHKTVEATEIMLQMVAANRGVATLPQWLVEEYSKQLPIASVRLGRGGIHKHIHLGTRTDEARSSFGESFLALAFQSAGVGKVST</sequence>
<evidence type="ECO:0000256" key="1">
    <source>
        <dbReference type="ARBA" id="ARBA00004496"/>
    </source>
</evidence>
<dbReference type="GO" id="GO:0009086">
    <property type="term" value="P:methionine biosynthetic process"/>
    <property type="evidence" value="ECO:0007669"/>
    <property type="project" value="UniProtKB-KW"/>
</dbReference>
<gene>
    <name evidence="13" type="ORF">D777_03316</name>
</gene>